<name>A0AAE0IDG7_9PEZI</name>
<organism evidence="3 4">
    <name type="scientific">Apodospora peruviana</name>
    <dbReference type="NCBI Taxonomy" id="516989"/>
    <lineage>
        <taxon>Eukaryota</taxon>
        <taxon>Fungi</taxon>
        <taxon>Dikarya</taxon>
        <taxon>Ascomycota</taxon>
        <taxon>Pezizomycotina</taxon>
        <taxon>Sordariomycetes</taxon>
        <taxon>Sordariomycetidae</taxon>
        <taxon>Sordariales</taxon>
        <taxon>Lasiosphaeriaceae</taxon>
        <taxon>Apodospora</taxon>
    </lineage>
</organism>
<dbReference type="Proteomes" id="UP001283341">
    <property type="component" value="Unassembled WGS sequence"/>
</dbReference>
<dbReference type="SUPFAM" id="SSF53335">
    <property type="entry name" value="S-adenosyl-L-methionine-dependent methyltransferases"/>
    <property type="match status" value="1"/>
</dbReference>
<dbReference type="AlphaFoldDB" id="A0AAE0IDG7"/>
<reference evidence="3" key="2">
    <citation type="submission" date="2023-06" db="EMBL/GenBank/DDBJ databases">
        <authorList>
            <consortium name="Lawrence Berkeley National Laboratory"/>
            <person name="Haridas S."/>
            <person name="Hensen N."/>
            <person name="Bonometti L."/>
            <person name="Westerberg I."/>
            <person name="Brannstrom I.O."/>
            <person name="Guillou S."/>
            <person name="Cros-Aarteil S."/>
            <person name="Calhoun S."/>
            <person name="Kuo A."/>
            <person name="Mondo S."/>
            <person name="Pangilinan J."/>
            <person name="Riley R."/>
            <person name="Labutti K."/>
            <person name="Andreopoulos B."/>
            <person name="Lipzen A."/>
            <person name="Chen C."/>
            <person name="Yanf M."/>
            <person name="Daum C."/>
            <person name="Ng V."/>
            <person name="Clum A."/>
            <person name="Steindorff A."/>
            <person name="Ohm R."/>
            <person name="Martin F."/>
            <person name="Silar P."/>
            <person name="Natvig D."/>
            <person name="Lalanne C."/>
            <person name="Gautier V."/>
            <person name="Ament-Velasquez S.L."/>
            <person name="Kruys A."/>
            <person name="Hutchinson M.I."/>
            <person name="Powell A.J."/>
            <person name="Barry K."/>
            <person name="Miller A.N."/>
            <person name="Grigoriev I.V."/>
            <person name="Debuchy R."/>
            <person name="Gladieux P."/>
            <person name="Thoren M.H."/>
            <person name="Johannesson H."/>
        </authorList>
    </citation>
    <scope>NUCLEOTIDE SEQUENCE</scope>
    <source>
        <strain evidence="3">CBS 118394</strain>
    </source>
</reference>
<dbReference type="GO" id="GO:0032259">
    <property type="term" value="P:methylation"/>
    <property type="evidence" value="ECO:0007669"/>
    <property type="project" value="UniProtKB-KW"/>
</dbReference>
<dbReference type="PANTHER" id="PTHR43591:SF110">
    <property type="entry name" value="RHODANESE DOMAIN-CONTAINING PROTEIN"/>
    <property type="match status" value="1"/>
</dbReference>
<evidence type="ECO:0000259" key="2">
    <source>
        <dbReference type="Pfam" id="PF13649"/>
    </source>
</evidence>
<comment type="similarity">
    <text evidence="1">Belongs to the methyltransferase superfamily. LaeA methyltransferase family.</text>
</comment>
<dbReference type="InterPro" id="IPR041698">
    <property type="entry name" value="Methyltransf_25"/>
</dbReference>
<evidence type="ECO:0000256" key="1">
    <source>
        <dbReference type="ARBA" id="ARBA00038158"/>
    </source>
</evidence>
<evidence type="ECO:0000313" key="4">
    <source>
        <dbReference type="Proteomes" id="UP001283341"/>
    </source>
</evidence>
<dbReference type="Gene3D" id="3.40.50.150">
    <property type="entry name" value="Vaccinia Virus protein VP39"/>
    <property type="match status" value="1"/>
</dbReference>
<accession>A0AAE0IDG7</accession>
<keyword evidence="4" id="KW-1185">Reference proteome</keyword>
<protein>
    <submittedName>
        <fullName evidence="3">Methyltransferase type 11</fullName>
    </submittedName>
</protein>
<reference evidence="3" key="1">
    <citation type="journal article" date="2023" name="Mol. Phylogenet. Evol.">
        <title>Genome-scale phylogeny and comparative genomics of the fungal order Sordariales.</title>
        <authorList>
            <person name="Hensen N."/>
            <person name="Bonometti L."/>
            <person name="Westerberg I."/>
            <person name="Brannstrom I.O."/>
            <person name="Guillou S."/>
            <person name="Cros-Aarteil S."/>
            <person name="Calhoun S."/>
            <person name="Haridas S."/>
            <person name="Kuo A."/>
            <person name="Mondo S."/>
            <person name="Pangilinan J."/>
            <person name="Riley R."/>
            <person name="LaButti K."/>
            <person name="Andreopoulos B."/>
            <person name="Lipzen A."/>
            <person name="Chen C."/>
            <person name="Yan M."/>
            <person name="Daum C."/>
            <person name="Ng V."/>
            <person name="Clum A."/>
            <person name="Steindorff A."/>
            <person name="Ohm R.A."/>
            <person name="Martin F."/>
            <person name="Silar P."/>
            <person name="Natvig D.O."/>
            <person name="Lalanne C."/>
            <person name="Gautier V."/>
            <person name="Ament-Velasquez S.L."/>
            <person name="Kruys A."/>
            <person name="Hutchinson M.I."/>
            <person name="Powell A.J."/>
            <person name="Barry K."/>
            <person name="Miller A.N."/>
            <person name="Grigoriev I.V."/>
            <person name="Debuchy R."/>
            <person name="Gladieux P."/>
            <person name="Hiltunen Thoren M."/>
            <person name="Johannesson H."/>
        </authorList>
    </citation>
    <scope>NUCLEOTIDE SEQUENCE</scope>
    <source>
        <strain evidence="3">CBS 118394</strain>
    </source>
</reference>
<dbReference type="CDD" id="cd02440">
    <property type="entry name" value="AdoMet_MTases"/>
    <property type="match status" value="1"/>
</dbReference>
<keyword evidence="3" id="KW-0808">Transferase</keyword>
<gene>
    <name evidence="3" type="ORF">B0H66DRAFT_581855</name>
</gene>
<dbReference type="Pfam" id="PF13649">
    <property type="entry name" value="Methyltransf_25"/>
    <property type="match status" value="1"/>
</dbReference>
<dbReference type="EMBL" id="JAUEDM010000003">
    <property type="protein sequence ID" value="KAK3322994.1"/>
    <property type="molecule type" value="Genomic_DNA"/>
</dbReference>
<sequence length="303" mass="33688">MPSFSFSESPSPEPQYDQIGPKFNVLQTLPISVIQTHNLRRTLTPLLQDGGGRVLDLACGTGMHTTTILSCGASYVLGIDISAEMIRTAERTHHSLLSNTEEGLIRGPVKFMTGDATTLGLIADEPKGFDVVLGSWLLNYASTPKEMTSMFQTIAANLKPGGVFVGLTLRPVCRSNIEAYGEVINKYEAKRPGRWGLALDYHTPIVTSSEDDGEETTEGWQETLTMGVGDKMVKFENYHLCREVYEEAALAGDMRGKFEWRKVEVPREAIRIWGEEFWKTYKLEGPWIGLIVVGKDHDDDILD</sequence>
<keyword evidence="3" id="KW-0489">Methyltransferase</keyword>
<dbReference type="PANTHER" id="PTHR43591">
    <property type="entry name" value="METHYLTRANSFERASE"/>
    <property type="match status" value="1"/>
</dbReference>
<evidence type="ECO:0000313" key="3">
    <source>
        <dbReference type="EMBL" id="KAK3322994.1"/>
    </source>
</evidence>
<proteinExistence type="inferred from homology"/>
<dbReference type="InterPro" id="IPR029063">
    <property type="entry name" value="SAM-dependent_MTases_sf"/>
</dbReference>
<comment type="caution">
    <text evidence="3">The sequence shown here is derived from an EMBL/GenBank/DDBJ whole genome shotgun (WGS) entry which is preliminary data.</text>
</comment>
<dbReference type="GO" id="GO:0008168">
    <property type="term" value="F:methyltransferase activity"/>
    <property type="evidence" value="ECO:0007669"/>
    <property type="project" value="UniProtKB-KW"/>
</dbReference>
<feature type="domain" description="Methyltransferase" evidence="2">
    <location>
        <begin position="54"/>
        <end position="162"/>
    </location>
</feature>